<dbReference type="InterPro" id="IPR003439">
    <property type="entry name" value="ABC_transporter-like_ATP-bd"/>
</dbReference>
<keyword evidence="3" id="KW-1003">Cell membrane</keyword>
<dbReference type="PANTHER" id="PTHR42788">
    <property type="entry name" value="TAURINE IMPORT ATP-BINDING PROTEIN-RELATED"/>
    <property type="match status" value="1"/>
</dbReference>
<keyword evidence="2" id="KW-0813">Transport</keyword>
<evidence type="ECO:0000313" key="11">
    <source>
        <dbReference type="Proteomes" id="UP001181622"/>
    </source>
</evidence>
<dbReference type="Proteomes" id="UP001181622">
    <property type="component" value="Unassembled WGS sequence"/>
</dbReference>
<sequence>MTAATLSGRARATFAFAPADRGPPAKPASKSPAKAGAGAPISVRGLSKSFGTKEVLTALDLTVPAGQFLAIVGRSGCGKSTLLRTLVGLEQPTSGAVMVGDGQRGVGRIMFQEPRLLPWQRVVDNVRVGLSEGLPKAASKAQALDALGEVGLADRAGEWPSVLSGGQKQRVALARALVSRPKLLALDEPLGALDALTRIEMQSLIERVWLEQRFTAVLVTHDVAEALALADRVVLIEDGRIALDIDVDLPRPRRRGSAEIGALEGRILDHLFSSGGRPSDDRPGFEPEPVEYEKAYA</sequence>
<evidence type="ECO:0000256" key="4">
    <source>
        <dbReference type="ARBA" id="ARBA00022741"/>
    </source>
</evidence>
<evidence type="ECO:0000256" key="7">
    <source>
        <dbReference type="ARBA" id="ARBA00023136"/>
    </source>
</evidence>
<feature type="compositionally biased region" description="Low complexity" evidence="8">
    <location>
        <begin position="27"/>
        <end position="40"/>
    </location>
</feature>
<reference evidence="10" key="1">
    <citation type="submission" date="2020-10" db="EMBL/GenBank/DDBJ databases">
        <authorList>
            <person name="Abbas A."/>
            <person name="Razzaq R."/>
            <person name="Waqas M."/>
            <person name="Abbas N."/>
            <person name="Nielsen T.K."/>
            <person name="Hansen L.H."/>
            <person name="Hussain S."/>
            <person name="Shahid M."/>
        </authorList>
    </citation>
    <scope>NUCLEOTIDE SEQUENCE</scope>
    <source>
        <strain evidence="10">S14</strain>
    </source>
</reference>
<comment type="caution">
    <text evidence="10">The sequence shown here is derived from an EMBL/GenBank/DDBJ whole genome shotgun (WGS) entry which is preliminary data.</text>
</comment>
<dbReference type="GO" id="GO:0005524">
    <property type="term" value="F:ATP binding"/>
    <property type="evidence" value="ECO:0007669"/>
    <property type="project" value="UniProtKB-KW"/>
</dbReference>
<feature type="compositionally biased region" description="Basic and acidic residues" evidence="8">
    <location>
        <begin position="278"/>
        <end position="297"/>
    </location>
</feature>
<dbReference type="RefSeq" id="WP_309388655.1">
    <property type="nucleotide sequence ID" value="NZ_JADBEO010000004.1"/>
</dbReference>
<protein>
    <submittedName>
        <fullName evidence="10">ATP-binding cassette domain-containing protein</fullName>
    </submittedName>
</protein>
<dbReference type="InterPro" id="IPR017871">
    <property type="entry name" value="ABC_transporter-like_CS"/>
</dbReference>
<keyword evidence="4" id="KW-0547">Nucleotide-binding</keyword>
<gene>
    <name evidence="10" type="ORF">IHQ68_02790</name>
</gene>
<keyword evidence="11" id="KW-1185">Reference proteome</keyword>
<evidence type="ECO:0000256" key="8">
    <source>
        <dbReference type="SAM" id="MobiDB-lite"/>
    </source>
</evidence>
<dbReference type="SUPFAM" id="SSF52540">
    <property type="entry name" value="P-loop containing nucleoside triphosphate hydrolases"/>
    <property type="match status" value="1"/>
</dbReference>
<keyword evidence="5 10" id="KW-0067">ATP-binding</keyword>
<keyword evidence="7" id="KW-0472">Membrane</keyword>
<evidence type="ECO:0000256" key="6">
    <source>
        <dbReference type="ARBA" id="ARBA00022967"/>
    </source>
</evidence>
<feature type="region of interest" description="Disordered" evidence="8">
    <location>
        <begin position="15"/>
        <end position="40"/>
    </location>
</feature>
<dbReference type="PROSITE" id="PS00211">
    <property type="entry name" value="ABC_TRANSPORTER_1"/>
    <property type="match status" value="1"/>
</dbReference>
<evidence type="ECO:0000256" key="5">
    <source>
        <dbReference type="ARBA" id="ARBA00022840"/>
    </source>
</evidence>
<name>A0ABU1DBR0_9HYPH</name>
<dbReference type="PANTHER" id="PTHR42788:SF17">
    <property type="entry name" value="ALIPHATIC SULFONATES IMPORT ATP-BINDING PROTEIN SSUB"/>
    <property type="match status" value="1"/>
</dbReference>
<feature type="region of interest" description="Disordered" evidence="8">
    <location>
        <begin position="272"/>
        <end position="297"/>
    </location>
</feature>
<dbReference type="InterPro" id="IPR050166">
    <property type="entry name" value="ABC_transporter_ATP-bind"/>
</dbReference>
<evidence type="ECO:0000256" key="2">
    <source>
        <dbReference type="ARBA" id="ARBA00022448"/>
    </source>
</evidence>
<evidence type="ECO:0000313" key="10">
    <source>
        <dbReference type="EMBL" id="MDR4305549.1"/>
    </source>
</evidence>
<dbReference type="SMART" id="SM00382">
    <property type="entry name" value="AAA"/>
    <property type="match status" value="1"/>
</dbReference>
<organism evidence="10 11">
    <name type="scientific">Chelatococcus sambhunathii</name>
    <dbReference type="NCBI Taxonomy" id="363953"/>
    <lineage>
        <taxon>Bacteria</taxon>
        <taxon>Pseudomonadati</taxon>
        <taxon>Pseudomonadota</taxon>
        <taxon>Alphaproteobacteria</taxon>
        <taxon>Hyphomicrobiales</taxon>
        <taxon>Chelatococcaceae</taxon>
        <taxon>Chelatococcus</taxon>
    </lineage>
</organism>
<accession>A0ABU1DBR0</accession>
<feature type="domain" description="ABC transporter" evidence="9">
    <location>
        <begin position="41"/>
        <end position="263"/>
    </location>
</feature>
<dbReference type="Gene3D" id="3.40.50.300">
    <property type="entry name" value="P-loop containing nucleotide triphosphate hydrolases"/>
    <property type="match status" value="1"/>
</dbReference>
<dbReference type="InterPro" id="IPR027417">
    <property type="entry name" value="P-loop_NTPase"/>
</dbReference>
<evidence type="ECO:0000256" key="3">
    <source>
        <dbReference type="ARBA" id="ARBA00022475"/>
    </source>
</evidence>
<keyword evidence="6" id="KW-1278">Translocase</keyword>
<dbReference type="PROSITE" id="PS50893">
    <property type="entry name" value="ABC_TRANSPORTER_2"/>
    <property type="match status" value="1"/>
</dbReference>
<dbReference type="InterPro" id="IPR003593">
    <property type="entry name" value="AAA+_ATPase"/>
</dbReference>
<dbReference type="EMBL" id="JADBEO010000004">
    <property type="protein sequence ID" value="MDR4305549.1"/>
    <property type="molecule type" value="Genomic_DNA"/>
</dbReference>
<evidence type="ECO:0000256" key="1">
    <source>
        <dbReference type="ARBA" id="ARBA00005417"/>
    </source>
</evidence>
<comment type="similarity">
    <text evidence="1">Belongs to the ABC transporter superfamily.</text>
</comment>
<evidence type="ECO:0000259" key="9">
    <source>
        <dbReference type="PROSITE" id="PS50893"/>
    </source>
</evidence>
<proteinExistence type="inferred from homology"/>
<dbReference type="Pfam" id="PF00005">
    <property type="entry name" value="ABC_tran"/>
    <property type="match status" value="1"/>
</dbReference>